<evidence type="ECO:0000313" key="4">
    <source>
        <dbReference type="EMBL" id="MFC4869526.1"/>
    </source>
</evidence>
<evidence type="ECO:0000259" key="3">
    <source>
        <dbReference type="PROSITE" id="PS50965"/>
    </source>
</evidence>
<dbReference type="PROSITE" id="PS50965">
    <property type="entry name" value="NERD"/>
    <property type="match status" value="1"/>
</dbReference>
<keyword evidence="4" id="KW-0808">Transferase</keyword>
<name>A0ABV9ST71_9ACTN</name>
<evidence type="ECO:0000259" key="2">
    <source>
        <dbReference type="PROSITE" id="PS50011"/>
    </source>
</evidence>
<feature type="domain" description="Protein kinase" evidence="2">
    <location>
        <begin position="512"/>
        <end position="772"/>
    </location>
</feature>
<dbReference type="NCBIfam" id="NF033442">
    <property type="entry name" value="BREX_PglW"/>
    <property type="match status" value="1"/>
</dbReference>
<proteinExistence type="predicted"/>
<dbReference type="InterPro" id="IPR000719">
    <property type="entry name" value="Prot_kinase_dom"/>
</dbReference>
<dbReference type="EMBL" id="JBHSIY010000029">
    <property type="protein sequence ID" value="MFC4869526.1"/>
    <property type="molecule type" value="Genomic_DNA"/>
</dbReference>
<feature type="region of interest" description="Disordered" evidence="1">
    <location>
        <begin position="778"/>
        <end position="800"/>
    </location>
</feature>
<gene>
    <name evidence="4" type="primary">pglW</name>
    <name evidence="4" type="ORF">ACFPCZ_23070</name>
</gene>
<dbReference type="Pfam" id="PF00069">
    <property type="entry name" value="Pkinase"/>
    <property type="match status" value="2"/>
</dbReference>
<dbReference type="Proteomes" id="UP001595858">
    <property type="component" value="Unassembled WGS sequence"/>
</dbReference>
<evidence type="ECO:0000313" key="5">
    <source>
        <dbReference type="Proteomes" id="UP001595858"/>
    </source>
</evidence>
<reference evidence="5" key="1">
    <citation type="journal article" date="2019" name="Int. J. Syst. Evol. Microbiol.">
        <title>The Global Catalogue of Microorganisms (GCM) 10K type strain sequencing project: providing services to taxonomists for standard genome sequencing and annotation.</title>
        <authorList>
            <consortium name="The Broad Institute Genomics Platform"/>
            <consortium name="The Broad Institute Genome Sequencing Center for Infectious Disease"/>
            <person name="Wu L."/>
            <person name="Ma J."/>
        </authorList>
    </citation>
    <scope>NUCLEOTIDE SEQUENCE [LARGE SCALE GENOMIC DNA]</scope>
    <source>
        <strain evidence="5">CGMCC 4.7304</strain>
    </source>
</reference>
<dbReference type="RefSeq" id="WP_344141151.1">
    <property type="nucleotide sequence ID" value="NZ_BAAAQI010000002.1"/>
</dbReference>
<dbReference type="PROSITE" id="PS50011">
    <property type="entry name" value="PROTEIN_KINASE_DOM"/>
    <property type="match status" value="2"/>
</dbReference>
<dbReference type="Gene3D" id="1.10.510.10">
    <property type="entry name" value="Transferase(Phosphotransferase) domain 1"/>
    <property type="match status" value="2"/>
</dbReference>
<dbReference type="GO" id="GO:0016301">
    <property type="term" value="F:kinase activity"/>
    <property type="evidence" value="ECO:0007669"/>
    <property type="project" value="UniProtKB-KW"/>
</dbReference>
<accession>A0ABV9ST71</accession>
<dbReference type="InterPro" id="IPR049832">
    <property type="entry name" value="BREX_PglW"/>
</dbReference>
<evidence type="ECO:0000256" key="1">
    <source>
        <dbReference type="SAM" id="MobiDB-lite"/>
    </source>
</evidence>
<dbReference type="Pfam" id="PF08378">
    <property type="entry name" value="NERD"/>
    <property type="match status" value="1"/>
</dbReference>
<dbReference type="SUPFAM" id="SSF56112">
    <property type="entry name" value="Protein kinase-like (PK-like)"/>
    <property type="match status" value="2"/>
</dbReference>
<comment type="caution">
    <text evidence="4">The sequence shown here is derived from an EMBL/GenBank/DDBJ whole genome shotgun (WGS) entry which is preliminary data.</text>
</comment>
<dbReference type="PANTHER" id="PTHR24347">
    <property type="entry name" value="SERINE/THREONINE-PROTEIN KINASE"/>
    <property type="match status" value="1"/>
</dbReference>
<keyword evidence="4" id="KW-0418">Kinase</keyword>
<dbReference type="InterPro" id="IPR011009">
    <property type="entry name" value="Kinase-like_dom_sf"/>
</dbReference>
<sequence length="1408" mass="155137">MAERWWGEPSEFEWEQQGLEHIKQQMPDREPYRAWQCFSFTARGGRVHECDLFLVAPHGVFLLELKAHRGRATNRGGTWFFSIDKRPFDNPLHATDQKSKELRSRLRWAAGRLQEPGLSIPFIEAGVFLSSPDLVCDFDEVQSERVFGRDGLEQQTKLGGVWNEFLSRPSRNGRPSSVFLKNVRRLMEAIGAQPIERELEFSGYTLDSRTHASGPTWTDYLGTHADLRRKKARIRIFHHDDADTDDDRESVRRAAEREFRSLDGIAHEGIVRAESYGVIEHRGPAIAFAHRDSWQRLDHFVREHGDDLDFGTRVEMVRQLADALKHAHGNQLFHRALAPCSIWVELDGTYPRLRIADWQVASRQHPAFRSTSNATALLGRRALTAHVEEAALPYLAPEFPGHGGDAQAMDMFGLGAVAFLVLSGRAPGDDPGEVSKQIREQGELTPAAASDDVTPAMDSLVRAATRWRPNERTGSLRAFLRSLDTIDEQLNRAEVVTDPLVAVKGQEVYDGWEVASVLGKGSTSRALLVRRLGRNADLEEQVFKVALNEDSAANKLRREAAQLASLNNPRIVGLAAEGVIDIGERTVLPLELAGEFTLAEYLETSLGVVELHRFGRHLFDLVEYLEGQGVLHRDLKPANLGVRERTRKKGLELVLFDFSLAGVPVENTAAGTRGYLDPFLNVDEPKRHYDEAAERYAVAATLHEMASGELPVWSEDGVDLAFLPPRTVRPRLAEDSFPEQLRPALRVFFDQALHRRPQERFASLEDMRNAWEQVFQSADVASGSAEDEETRRRNAESATAETPLHLAGLSPLALDAATRVLRCETVGDLMDRPTVELHRRRGVAFNTRNELVSMVTAWRNRLGVPEPDVQVSAKLPPGADDRAKREASLDKVIRQFVPRATEANSSWVRVVRALLGLPESGPRRLAWPTLAEVADELGLDQEYVARQLAAADAYWTRSSSLLGAVRDDVVQILAGHGRVREVRQIAEELLELRGTGQDTAAVRLALALAVVRVAVESEGRRENPRFTVRRHGSRVLVAQIVDDDPTVPVEADLLDYAAALGARADELVSFEATAPLPTAEEVRAALRAVRVEGVEEDAMRSLSDHDLVHLAAAASENAQVTIRRELYPASMGLDRALTLAQAVGYLGPPGISPQQVRDRVKARFPRLPEPTDAQLWEVLSEKHPKLVESTDEQGEITWVLPPEVTTLAPPSHTAGHGPGTAVSDAEQAGLLRQLGRSASRGGYLAVKTWLTDAEAAAELLAAREDVAAFDVSAEFVGVLNELVTEFGGPPWNVVLEADRDGGPAAFANLAADACARLGERIRAAGTDRTVFLHGATPLARYPAGRKLLTELTGQARESDASPYGLWLLCPMRSPQAPAALDTVPAGIITDAEQVLLPRGFAAEPSAAA</sequence>
<dbReference type="InterPro" id="IPR011528">
    <property type="entry name" value="NERD"/>
</dbReference>
<organism evidence="4 5">
    <name type="scientific">Streptomonospora arabica</name>
    <dbReference type="NCBI Taxonomy" id="412417"/>
    <lineage>
        <taxon>Bacteria</taxon>
        <taxon>Bacillati</taxon>
        <taxon>Actinomycetota</taxon>
        <taxon>Actinomycetes</taxon>
        <taxon>Streptosporangiales</taxon>
        <taxon>Nocardiopsidaceae</taxon>
        <taxon>Streptomonospora</taxon>
    </lineage>
</organism>
<keyword evidence="5" id="KW-1185">Reference proteome</keyword>
<protein>
    <submittedName>
        <fullName evidence="4">BREX system serine/threonine kinase PglW</fullName>
    </submittedName>
</protein>
<dbReference type="SMART" id="SM00220">
    <property type="entry name" value="S_TKc"/>
    <property type="match status" value="1"/>
</dbReference>
<feature type="domain" description="NERD" evidence="3">
    <location>
        <begin position="10"/>
        <end position="125"/>
    </location>
</feature>
<feature type="domain" description="Protein kinase" evidence="2">
    <location>
        <begin position="205"/>
        <end position="486"/>
    </location>
</feature>